<evidence type="ECO:0000256" key="9">
    <source>
        <dbReference type="ARBA" id="ARBA00023136"/>
    </source>
</evidence>
<feature type="domain" description="Glycosyl transferase family 51" evidence="12">
    <location>
        <begin position="51"/>
        <end position="217"/>
    </location>
</feature>
<keyword evidence="2" id="KW-0997">Cell inner membrane</keyword>
<keyword evidence="10" id="KW-0961">Cell wall biogenesis/degradation</keyword>
<dbReference type="InterPro" id="IPR001264">
    <property type="entry name" value="Glyco_trans_51"/>
</dbReference>
<dbReference type="InterPro" id="IPR023346">
    <property type="entry name" value="Lysozyme-like_dom_sf"/>
</dbReference>
<accession>A0A644Y196</accession>
<keyword evidence="4 13" id="KW-0808">Transferase</keyword>
<comment type="caution">
    <text evidence="13">The sequence shown here is derived from an EMBL/GenBank/DDBJ whole genome shotgun (WGS) entry which is preliminary data.</text>
</comment>
<name>A0A644Y196_9ZZZZ</name>
<feature type="transmembrane region" description="Helical" evidence="11">
    <location>
        <begin position="12"/>
        <end position="33"/>
    </location>
</feature>
<dbReference type="GO" id="GO:0008360">
    <property type="term" value="P:regulation of cell shape"/>
    <property type="evidence" value="ECO:0007669"/>
    <property type="project" value="UniProtKB-KW"/>
</dbReference>
<dbReference type="NCBIfam" id="TIGR02070">
    <property type="entry name" value="mono_pep_trsgly"/>
    <property type="match status" value="1"/>
</dbReference>
<evidence type="ECO:0000256" key="5">
    <source>
        <dbReference type="ARBA" id="ARBA00022692"/>
    </source>
</evidence>
<evidence type="ECO:0000256" key="4">
    <source>
        <dbReference type="ARBA" id="ARBA00022679"/>
    </source>
</evidence>
<dbReference type="PANTHER" id="PTHR30400">
    <property type="entry name" value="MONOFUNCTIONAL BIOSYNTHETIC PEPTIDOGLYCAN TRANSGLYCOSYLASE"/>
    <property type="match status" value="1"/>
</dbReference>
<dbReference type="Gene3D" id="1.10.3810.10">
    <property type="entry name" value="Biosynthetic peptidoglycan transglycosylase-like"/>
    <property type="match status" value="1"/>
</dbReference>
<dbReference type="PANTHER" id="PTHR30400:SF0">
    <property type="entry name" value="BIOSYNTHETIC PEPTIDOGLYCAN TRANSGLYCOSYLASE"/>
    <property type="match status" value="1"/>
</dbReference>
<keyword evidence="3 13" id="KW-0328">Glycosyltransferase</keyword>
<evidence type="ECO:0000256" key="6">
    <source>
        <dbReference type="ARBA" id="ARBA00022960"/>
    </source>
</evidence>
<proteinExistence type="inferred from homology"/>
<evidence type="ECO:0000256" key="1">
    <source>
        <dbReference type="ARBA" id="ARBA00022475"/>
    </source>
</evidence>
<keyword evidence="9 11" id="KW-0472">Membrane</keyword>
<dbReference type="AlphaFoldDB" id="A0A644Y196"/>
<keyword evidence="8 11" id="KW-1133">Transmembrane helix</keyword>
<dbReference type="GO" id="GO:0009252">
    <property type="term" value="P:peptidoglycan biosynthetic process"/>
    <property type="evidence" value="ECO:0007669"/>
    <property type="project" value="UniProtKB-KW"/>
</dbReference>
<dbReference type="GO" id="GO:0009274">
    <property type="term" value="C:peptidoglycan-based cell wall"/>
    <property type="evidence" value="ECO:0007669"/>
    <property type="project" value="InterPro"/>
</dbReference>
<reference evidence="13" key="1">
    <citation type="submission" date="2019-08" db="EMBL/GenBank/DDBJ databases">
        <authorList>
            <person name="Kucharzyk K."/>
            <person name="Murdoch R.W."/>
            <person name="Higgins S."/>
            <person name="Loffler F."/>
        </authorList>
    </citation>
    <scope>NUCLEOTIDE SEQUENCE</scope>
</reference>
<dbReference type="GO" id="GO:0016763">
    <property type="term" value="F:pentosyltransferase activity"/>
    <property type="evidence" value="ECO:0007669"/>
    <property type="project" value="InterPro"/>
</dbReference>
<dbReference type="GO" id="GO:0016020">
    <property type="term" value="C:membrane"/>
    <property type="evidence" value="ECO:0007669"/>
    <property type="project" value="InterPro"/>
</dbReference>
<keyword evidence="7" id="KW-0573">Peptidoglycan synthesis</keyword>
<keyword evidence="5 11" id="KW-0812">Transmembrane</keyword>
<evidence type="ECO:0000256" key="10">
    <source>
        <dbReference type="ARBA" id="ARBA00023316"/>
    </source>
</evidence>
<sequence>MKKIPRIFGKIVLFFFLWSVVSVIGYRFVPVYFTPLMGIRMTEQIAEGRKPEVKHKWVSYTRISNNMKRAVVASEDQRFFNHNGFDKVEIKKALKENKTRKRPRGASTISQQTAKNVFLWPRSSWLRKGLEAYFTVLIEFFWTKERILTVYLNCMEVGDGIYGVEAVAHEHFNTTAEKLSASQSALVAATLPNPLKFSSKKPSSYIRQRQSHILRQMRTVQLPPASEKK</sequence>
<dbReference type="EMBL" id="VSSQ01003772">
    <property type="protein sequence ID" value="MPM22276.1"/>
    <property type="molecule type" value="Genomic_DNA"/>
</dbReference>
<evidence type="ECO:0000256" key="7">
    <source>
        <dbReference type="ARBA" id="ARBA00022984"/>
    </source>
</evidence>
<keyword evidence="1" id="KW-1003">Cell membrane</keyword>
<dbReference type="EC" id="2.4.1.129" evidence="13"/>
<dbReference type="InterPro" id="IPR011812">
    <property type="entry name" value="Pep_trsgly"/>
</dbReference>
<dbReference type="SUPFAM" id="SSF53955">
    <property type="entry name" value="Lysozyme-like"/>
    <property type="match status" value="1"/>
</dbReference>
<protein>
    <submittedName>
        <fullName evidence="13">Biosynthetic peptidoglycan transglycosylase</fullName>
        <ecNumber evidence="13">2.4.1.129</ecNumber>
    </submittedName>
</protein>
<dbReference type="Pfam" id="PF00912">
    <property type="entry name" value="Transgly"/>
    <property type="match status" value="1"/>
</dbReference>
<evidence type="ECO:0000259" key="12">
    <source>
        <dbReference type="Pfam" id="PF00912"/>
    </source>
</evidence>
<keyword evidence="6" id="KW-0133">Cell shape</keyword>
<evidence type="ECO:0000256" key="8">
    <source>
        <dbReference type="ARBA" id="ARBA00022989"/>
    </source>
</evidence>
<gene>
    <name evidence="13" type="primary">mtgA_24</name>
    <name evidence="13" type="ORF">SDC9_68727</name>
</gene>
<dbReference type="InterPro" id="IPR036950">
    <property type="entry name" value="PBP_transglycosylase"/>
</dbReference>
<evidence type="ECO:0000256" key="2">
    <source>
        <dbReference type="ARBA" id="ARBA00022519"/>
    </source>
</evidence>
<evidence type="ECO:0000313" key="13">
    <source>
        <dbReference type="EMBL" id="MPM22276.1"/>
    </source>
</evidence>
<dbReference type="GO" id="GO:0071555">
    <property type="term" value="P:cell wall organization"/>
    <property type="evidence" value="ECO:0007669"/>
    <property type="project" value="UniProtKB-KW"/>
</dbReference>
<organism evidence="13">
    <name type="scientific">bioreactor metagenome</name>
    <dbReference type="NCBI Taxonomy" id="1076179"/>
    <lineage>
        <taxon>unclassified sequences</taxon>
        <taxon>metagenomes</taxon>
        <taxon>ecological metagenomes</taxon>
    </lineage>
</organism>
<evidence type="ECO:0000256" key="11">
    <source>
        <dbReference type="SAM" id="Phobius"/>
    </source>
</evidence>
<dbReference type="HAMAP" id="MF_00766">
    <property type="entry name" value="PGT_MtgA"/>
    <property type="match status" value="1"/>
</dbReference>
<evidence type="ECO:0000256" key="3">
    <source>
        <dbReference type="ARBA" id="ARBA00022676"/>
    </source>
</evidence>